<feature type="region of interest" description="Disordered" evidence="1">
    <location>
        <begin position="1"/>
        <end position="117"/>
    </location>
</feature>
<feature type="compositionally biased region" description="Basic and acidic residues" evidence="1">
    <location>
        <begin position="41"/>
        <end position="51"/>
    </location>
</feature>
<keyword evidence="3" id="KW-1185">Reference proteome</keyword>
<feature type="compositionally biased region" description="Polar residues" evidence="1">
    <location>
        <begin position="174"/>
        <end position="191"/>
    </location>
</feature>
<feature type="compositionally biased region" description="Basic and acidic residues" evidence="1">
    <location>
        <begin position="384"/>
        <end position="401"/>
    </location>
</feature>
<name>A0AAD7GM55_MYCRO</name>
<feature type="region of interest" description="Disordered" evidence="1">
    <location>
        <begin position="871"/>
        <end position="893"/>
    </location>
</feature>
<organism evidence="2 3">
    <name type="scientific">Mycena rosella</name>
    <name type="common">Pink bonnet</name>
    <name type="synonym">Agaricus rosellus</name>
    <dbReference type="NCBI Taxonomy" id="1033263"/>
    <lineage>
        <taxon>Eukaryota</taxon>
        <taxon>Fungi</taxon>
        <taxon>Dikarya</taxon>
        <taxon>Basidiomycota</taxon>
        <taxon>Agaricomycotina</taxon>
        <taxon>Agaricomycetes</taxon>
        <taxon>Agaricomycetidae</taxon>
        <taxon>Agaricales</taxon>
        <taxon>Marasmiineae</taxon>
        <taxon>Mycenaceae</taxon>
        <taxon>Mycena</taxon>
    </lineage>
</organism>
<evidence type="ECO:0000313" key="3">
    <source>
        <dbReference type="Proteomes" id="UP001221757"/>
    </source>
</evidence>
<evidence type="ECO:0000313" key="2">
    <source>
        <dbReference type="EMBL" id="KAJ7697422.1"/>
    </source>
</evidence>
<reference evidence="2" key="1">
    <citation type="submission" date="2023-03" db="EMBL/GenBank/DDBJ databases">
        <title>Massive genome expansion in bonnet fungi (Mycena s.s.) driven by repeated elements and novel gene families across ecological guilds.</title>
        <authorList>
            <consortium name="Lawrence Berkeley National Laboratory"/>
            <person name="Harder C.B."/>
            <person name="Miyauchi S."/>
            <person name="Viragh M."/>
            <person name="Kuo A."/>
            <person name="Thoen E."/>
            <person name="Andreopoulos B."/>
            <person name="Lu D."/>
            <person name="Skrede I."/>
            <person name="Drula E."/>
            <person name="Henrissat B."/>
            <person name="Morin E."/>
            <person name="Kohler A."/>
            <person name="Barry K."/>
            <person name="LaButti K."/>
            <person name="Morin E."/>
            <person name="Salamov A."/>
            <person name="Lipzen A."/>
            <person name="Mereny Z."/>
            <person name="Hegedus B."/>
            <person name="Baldrian P."/>
            <person name="Stursova M."/>
            <person name="Weitz H."/>
            <person name="Taylor A."/>
            <person name="Grigoriev I.V."/>
            <person name="Nagy L.G."/>
            <person name="Martin F."/>
            <person name="Kauserud H."/>
        </authorList>
    </citation>
    <scope>NUCLEOTIDE SEQUENCE</scope>
    <source>
        <strain evidence="2">CBHHK067</strain>
    </source>
</reference>
<comment type="caution">
    <text evidence="2">The sequence shown here is derived from an EMBL/GenBank/DDBJ whole genome shotgun (WGS) entry which is preliminary data.</text>
</comment>
<gene>
    <name evidence="2" type="ORF">B0H17DRAFT_1130397</name>
</gene>
<accession>A0AAD7GM55</accession>
<dbReference type="AlphaFoldDB" id="A0AAD7GM55"/>
<protein>
    <submittedName>
        <fullName evidence="2">Uncharacterized protein</fullName>
    </submittedName>
</protein>
<dbReference type="EMBL" id="JARKIE010000030">
    <property type="protein sequence ID" value="KAJ7697422.1"/>
    <property type="molecule type" value="Genomic_DNA"/>
</dbReference>
<feature type="compositionally biased region" description="Low complexity" evidence="1">
    <location>
        <begin position="79"/>
        <end position="115"/>
    </location>
</feature>
<feature type="compositionally biased region" description="Basic and acidic residues" evidence="1">
    <location>
        <begin position="62"/>
        <end position="74"/>
    </location>
</feature>
<sequence>MDDADRPLHRHAQIPTWIDGEAHAAENESRGSDDEEDDAETDIRRRDERDFNMPAIVAGHEAQLRSQERYRIPEDLLQPAPSAAGTLPAPAAAPSAARILPPPAAAQQSPLAQHSQHSRRSISSFYFPTPDWQAGARTPLFLPWTPERTPEPQYSQDTPALHAPALSRARTPSFDASMSDWASRSPSLQSFPQPPAKHARLHDADNPAVQRFRRVSDLLDLAALDDSDEETSNAEGDEDLELDQDDLDFIDDEPDAHHQTLLMAPIAEEDVARLAQIAALYEEEADGYAEAALLEQAGVAEMSPAATLLAHDPTVARAVQDAVDAVMPRPAPTLPPKLPGLVVPHPPIIPSGIPETAAQVARRMRRLLVSPRPRRTPDWTDESQQEKEKQPQKKCDAAQRRDRHNFVEPGTWIRLRVEDTQQHAGLLAFTVSETWCIVARHQSVKTTHFNLDDGDLLRRDDGTESVRLSRPLRKNTHPRLYPTIDEIAPFQSCTHPIFETAHFVGHSQAIQLGDRVIVYRGVHAGLAGYVVHIKDVLVKNPDSSSVQRWVTMMRISTRFPGTTWDISELPGGWVQLGQLRRHVLCPSPPLRLFDRVRIIGNRDAMFLPFGYVTNIADAEEHAALVAVEDMAEMTTTDTLMQRHTFFVRVPDVDFAMFNEYSVVYPNECSHSVVPQLNAPLPVAQLSPDARRAADRRACEDDARAASDEKTALQAALQTLNAIAPPETLQHLQDRISYFKNGLKKMVKDRQDLIKGVGRRYEGLQVVVVGAKKKLDTFDGLRKGSVWKGHRGIVVGDLDSPERAARLSEQTLKKRWYMRADTRGIMVTVKEQDGRHFTEKIEKLVHEATGLPLAQAQYLPLTILSSYKLATPQLRPRTPTPPPDEASDWTLPDVPSDYESHRIPGESNSEWLCDPSLTDKQVDVVLRGIGRMVKTRHWNPSALLMGLEGSTGYLLLEEAITPTSLESRKITVYGVGKTLRKHDVPGQYIQPLRQNDDSTPITRLQQRVIVLGADLTGDHTAVGSYAQTRPDIKHPHGDDVVAVMLEGGAGPFFFHILRLSRATNHALQTMARVFPATTF</sequence>
<dbReference type="Proteomes" id="UP001221757">
    <property type="component" value="Unassembled WGS sequence"/>
</dbReference>
<feature type="region of interest" description="Disordered" evidence="1">
    <location>
        <begin position="368"/>
        <end position="401"/>
    </location>
</feature>
<proteinExistence type="predicted"/>
<feature type="compositionally biased region" description="Basic and acidic residues" evidence="1">
    <location>
        <begin position="20"/>
        <end position="32"/>
    </location>
</feature>
<evidence type="ECO:0000256" key="1">
    <source>
        <dbReference type="SAM" id="MobiDB-lite"/>
    </source>
</evidence>
<feature type="region of interest" description="Disordered" evidence="1">
    <location>
        <begin position="174"/>
        <end position="205"/>
    </location>
</feature>